<dbReference type="GO" id="GO:0043248">
    <property type="term" value="P:proteasome assembly"/>
    <property type="evidence" value="ECO:0007669"/>
    <property type="project" value="EnsemblFungi"/>
</dbReference>
<dbReference type="GO" id="GO:0006974">
    <property type="term" value="P:DNA damage response"/>
    <property type="evidence" value="ECO:0007669"/>
    <property type="project" value="EnsemblFungi"/>
</dbReference>
<dbReference type="PANTHER" id="PTHR12828:SF3">
    <property type="entry name" value="PROTEASOME MATURATION PROTEIN"/>
    <property type="match status" value="1"/>
</dbReference>
<evidence type="ECO:0000256" key="2">
    <source>
        <dbReference type="ARBA" id="ARBA00043974"/>
    </source>
</evidence>
<evidence type="ECO:0000313" key="3">
    <source>
        <dbReference type="EMBL" id="CCF59844.1"/>
    </source>
</evidence>
<name>H2AZP4_KAZAF</name>
<dbReference type="PANTHER" id="PTHR12828">
    <property type="entry name" value="PROTEASOME MATURATION PROTEIN UMP1"/>
    <property type="match status" value="1"/>
</dbReference>
<sequence length="151" mass="17173">MNIIPASSFQSSVSTAQNKELTSNAVDTLPDTFRMQEGGAVPLSTQMNDRHPLESKLRNWEQTERGRQMEQYRQVFGIAEPMKRVMELNIVKSTEFNPLNTSHHTSIHEDILLNKDNSVAWEDIYRNNDGLQSGMMVGNDVHTKIERSLGI</sequence>
<evidence type="ECO:0008006" key="5">
    <source>
        <dbReference type="Google" id="ProtNLM"/>
    </source>
</evidence>
<dbReference type="EMBL" id="HE650829">
    <property type="protein sequence ID" value="CCF59844.1"/>
    <property type="molecule type" value="Genomic_DNA"/>
</dbReference>
<dbReference type="Proteomes" id="UP000005220">
    <property type="component" value="Chromosome 9"/>
</dbReference>
<evidence type="ECO:0000313" key="4">
    <source>
        <dbReference type="Proteomes" id="UP000005220"/>
    </source>
</evidence>
<dbReference type="GO" id="GO:0005634">
    <property type="term" value="C:nucleus"/>
    <property type="evidence" value="ECO:0007669"/>
    <property type="project" value="EnsemblFungi"/>
</dbReference>
<keyword evidence="1" id="KW-0143">Chaperone</keyword>
<accession>H2AZP4</accession>
<protein>
    <recommendedName>
        <fullName evidence="5">Proteasome maturation factor UMP1</fullName>
    </recommendedName>
</protein>
<dbReference type="eggNOG" id="KOG3061">
    <property type="taxonomic scope" value="Eukaryota"/>
</dbReference>
<proteinExistence type="inferred from homology"/>
<keyword evidence="4" id="KW-1185">Reference proteome</keyword>
<dbReference type="STRING" id="1071382.H2AZP4"/>
<gene>
    <name evidence="3" type="primary">KAFR0I00630</name>
    <name evidence="3" type="ORF">KAFR_0I00630</name>
</gene>
<dbReference type="InterPro" id="IPR008012">
    <property type="entry name" value="Ump1"/>
</dbReference>
<dbReference type="KEGG" id="kaf:KAFR_0I00630"/>
<dbReference type="AlphaFoldDB" id="H2AZP4"/>
<dbReference type="FunCoup" id="H2AZP4">
    <property type="interactions" value="444"/>
</dbReference>
<dbReference type="GO" id="GO:0005737">
    <property type="term" value="C:cytoplasm"/>
    <property type="evidence" value="ECO:0007669"/>
    <property type="project" value="EnsemblFungi"/>
</dbReference>
<comment type="similarity">
    <text evidence="2">Belongs to the POMP/UMP1 family.</text>
</comment>
<dbReference type="Pfam" id="PF05348">
    <property type="entry name" value="UMP1"/>
    <property type="match status" value="1"/>
</dbReference>
<dbReference type="GO" id="GO:0006511">
    <property type="term" value="P:ubiquitin-dependent protein catabolic process"/>
    <property type="evidence" value="ECO:0007669"/>
    <property type="project" value="EnsemblFungi"/>
</dbReference>
<reference evidence="3 4" key="1">
    <citation type="journal article" date="2011" name="Proc. Natl. Acad. Sci. U.S.A.">
        <title>Evolutionary erosion of yeast sex chromosomes by mating-type switching accidents.</title>
        <authorList>
            <person name="Gordon J.L."/>
            <person name="Armisen D."/>
            <person name="Proux-Wera E."/>
            <person name="Oheigeartaigh S.S."/>
            <person name="Byrne K.P."/>
            <person name="Wolfe K.H."/>
        </authorList>
    </citation>
    <scope>NUCLEOTIDE SEQUENCE [LARGE SCALE GENOMIC DNA]</scope>
    <source>
        <strain evidence="4">ATCC 22294 / BCRC 22015 / CBS 2517 / CECT 1963 / NBRC 1671 / NRRL Y-8276</strain>
    </source>
</reference>
<organism evidence="3 4">
    <name type="scientific">Kazachstania africana (strain ATCC 22294 / BCRC 22015 / CBS 2517 / CECT 1963 / NBRC 1671 / NRRL Y-8276)</name>
    <name type="common">Yeast</name>
    <name type="synonym">Kluyveromyces africanus</name>
    <dbReference type="NCBI Taxonomy" id="1071382"/>
    <lineage>
        <taxon>Eukaryota</taxon>
        <taxon>Fungi</taxon>
        <taxon>Dikarya</taxon>
        <taxon>Ascomycota</taxon>
        <taxon>Saccharomycotina</taxon>
        <taxon>Saccharomycetes</taxon>
        <taxon>Saccharomycetales</taxon>
        <taxon>Saccharomycetaceae</taxon>
        <taxon>Kazachstania</taxon>
    </lineage>
</organism>
<dbReference type="RefSeq" id="XP_003958979.1">
    <property type="nucleotide sequence ID" value="XM_003958930.1"/>
</dbReference>
<dbReference type="HOGENOM" id="CLU_100687_0_1_1"/>
<dbReference type="OrthoDB" id="15001at2759"/>
<evidence type="ECO:0000256" key="1">
    <source>
        <dbReference type="ARBA" id="ARBA00023186"/>
    </source>
</evidence>
<dbReference type="GeneID" id="13883480"/>
<dbReference type="InParanoid" id="H2AZP4"/>